<proteinExistence type="predicted"/>
<evidence type="ECO:0000259" key="2">
    <source>
        <dbReference type="PROSITE" id="PS50887"/>
    </source>
</evidence>
<keyword evidence="1" id="KW-0812">Transmembrane</keyword>
<feature type="transmembrane region" description="Helical" evidence="1">
    <location>
        <begin position="12"/>
        <end position="34"/>
    </location>
</feature>
<evidence type="ECO:0000256" key="1">
    <source>
        <dbReference type="SAM" id="Phobius"/>
    </source>
</evidence>
<gene>
    <name evidence="3" type="ORF">EIM92_05625</name>
</gene>
<evidence type="ECO:0000313" key="3">
    <source>
        <dbReference type="EMBL" id="AZK45750.1"/>
    </source>
</evidence>
<feature type="transmembrane region" description="Helical" evidence="1">
    <location>
        <begin position="40"/>
        <end position="59"/>
    </location>
</feature>
<accession>A0A3S8RSB2</accession>
<dbReference type="OrthoDB" id="2576558at2"/>
<keyword evidence="1" id="KW-1133">Transmembrane helix</keyword>
<reference evidence="3 4" key="1">
    <citation type="submission" date="2018-11" db="EMBL/GenBank/DDBJ databases">
        <title>Genome sequencing of Paenibacillus lentus DSM25539(T).</title>
        <authorList>
            <person name="Kook J.-K."/>
            <person name="Park S.-N."/>
            <person name="Lim Y.K."/>
        </authorList>
    </citation>
    <scope>NUCLEOTIDE SEQUENCE [LARGE SCALE GENOMIC DNA]</scope>
    <source>
        <strain evidence="3 4">DSM 25539</strain>
    </source>
</reference>
<dbReference type="Pfam" id="PF00990">
    <property type="entry name" value="GGDEF"/>
    <property type="match status" value="1"/>
</dbReference>
<feature type="domain" description="GGDEF" evidence="2">
    <location>
        <begin position="160"/>
        <end position="291"/>
    </location>
</feature>
<name>A0A3S8RSB2_9BACL</name>
<dbReference type="Proteomes" id="UP000273145">
    <property type="component" value="Chromosome"/>
</dbReference>
<dbReference type="KEGG" id="plen:EIM92_05625"/>
<sequence>MRGRVPTHRITSGYLILIFIAMLEQFLLFLHVYLEQSYTGAEFAFSIVALAALLIGLVLPLGLSVVGAFVFLVSYFVWLSTYAEPDILAFSWIVVVPANLAIAALIKTALIRSKIIIERMEELQYRAPQVDLNTTLGNKEALAEIVVKQTNLAKRYSEQYSFCMAMFKIDFLPLVQESLGSQRYAQLLMELSSIIQQQIRYEDYKFSLDRGRFIILCPMANHEFLQALTERIKQALLNIHFLDKKGQPLKLVIRAGAVVFHKEQFSKYKDIDAVIAALERHTETDLIGEYI</sequence>
<protein>
    <submittedName>
        <fullName evidence="3">Diguanylate cyclase</fullName>
    </submittedName>
</protein>
<dbReference type="SMART" id="SM00267">
    <property type="entry name" value="GGDEF"/>
    <property type="match status" value="1"/>
</dbReference>
<feature type="transmembrane region" description="Helical" evidence="1">
    <location>
        <begin position="89"/>
        <end position="110"/>
    </location>
</feature>
<dbReference type="AlphaFoldDB" id="A0A3S8RSB2"/>
<dbReference type="RefSeq" id="WP_125081848.1">
    <property type="nucleotide sequence ID" value="NZ_CP034248.1"/>
</dbReference>
<organism evidence="3 4">
    <name type="scientific">Paenibacillus lentus</name>
    <dbReference type="NCBI Taxonomy" id="1338368"/>
    <lineage>
        <taxon>Bacteria</taxon>
        <taxon>Bacillati</taxon>
        <taxon>Bacillota</taxon>
        <taxon>Bacilli</taxon>
        <taxon>Bacillales</taxon>
        <taxon>Paenibacillaceae</taxon>
        <taxon>Paenibacillus</taxon>
    </lineage>
</organism>
<dbReference type="InterPro" id="IPR043128">
    <property type="entry name" value="Rev_trsase/Diguanyl_cyclase"/>
</dbReference>
<keyword evidence="4" id="KW-1185">Reference proteome</keyword>
<dbReference type="PROSITE" id="PS50887">
    <property type="entry name" value="GGDEF"/>
    <property type="match status" value="1"/>
</dbReference>
<dbReference type="Gene3D" id="3.30.70.270">
    <property type="match status" value="1"/>
</dbReference>
<dbReference type="InterPro" id="IPR029787">
    <property type="entry name" value="Nucleotide_cyclase"/>
</dbReference>
<dbReference type="SUPFAM" id="SSF55073">
    <property type="entry name" value="Nucleotide cyclase"/>
    <property type="match status" value="1"/>
</dbReference>
<dbReference type="InterPro" id="IPR000160">
    <property type="entry name" value="GGDEF_dom"/>
</dbReference>
<dbReference type="EMBL" id="CP034248">
    <property type="protein sequence ID" value="AZK45750.1"/>
    <property type="molecule type" value="Genomic_DNA"/>
</dbReference>
<keyword evidence="1" id="KW-0472">Membrane</keyword>
<evidence type="ECO:0000313" key="4">
    <source>
        <dbReference type="Proteomes" id="UP000273145"/>
    </source>
</evidence>